<dbReference type="WBParaSite" id="BXY_0248800.1">
    <property type="protein sequence ID" value="BXY_0248800.1"/>
    <property type="gene ID" value="BXY_0248800"/>
</dbReference>
<evidence type="ECO:0000313" key="1">
    <source>
        <dbReference type="Proteomes" id="UP000095284"/>
    </source>
</evidence>
<sequence length="68" mass="7646">MICHRRMTECLKFKYRISRASRSVIPVKPSNLLGMGRNLELIVLIGTTVKSNAEEVSTLTPTVCIQLK</sequence>
<dbReference type="Proteomes" id="UP000095284">
    <property type="component" value="Unplaced"/>
</dbReference>
<dbReference type="AlphaFoldDB" id="A0A1I7RP47"/>
<name>A0A1I7RP47_BURXY</name>
<accession>A0A1I7RP47</accession>
<evidence type="ECO:0000313" key="2">
    <source>
        <dbReference type="WBParaSite" id="BXY_0248800.1"/>
    </source>
</evidence>
<reference evidence="2" key="1">
    <citation type="submission" date="2016-11" db="UniProtKB">
        <authorList>
            <consortium name="WormBaseParasite"/>
        </authorList>
    </citation>
    <scope>IDENTIFICATION</scope>
</reference>
<organism evidence="1 2">
    <name type="scientific">Bursaphelenchus xylophilus</name>
    <name type="common">Pinewood nematode worm</name>
    <name type="synonym">Aphelenchoides xylophilus</name>
    <dbReference type="NCBI Taxonomy" id="6326"/>
    <lineage>
        <taxon>Eukaryota</taxon>
        <taxon>Metazoa</taxon>
        <taxon>Ecdysozoa</taxon>
        <taxon>Nematoda</taxon>
        <taxon>Chromadorea</taxon>
        <taxon>Rhabditida</taxon>
        <taxon>Tylenchina</taxon>
        <taxon>Tylenchomorpha</taxon>
        <taxon>Aphelenchoidea</taxon>
        <taxon>Aphelenchoididae</taxon>
        <taxon>Bursaphelenchus</taxon>
    </lineage>
</organism>
<proteinExistence type="predicted"/>
<protein>
    <submittedName>
        <fullName evidence="2">Uncharacterized protein</fullName>
    </submittedName>
</protein>